<protein>
    <recommendedName>
        <fullName evidence="4">Gustatory receptor</fullName>
    </recommendedName>
</protein>
<keyword evidence="3" id="KW-1185">Reference proteome</keyword>
<evidence type="ECO:0000313" key="3">
    <source>
        <dbReference type="Proteomes" id="UP001054837"/>
    </source>
</evidence>
<evidence type="ECO:0000313" key="2">
    <source>
        <dbReference type="EMBL" id="GIY02592.1"/>
    </source>
</evidence>
<dbReference type="AlphaFoldDB" id="A0AAV4Q2I5"/>
<sequence length="290" mass="33172">MTAINVISNSIGPLFEVGIEVNQQSSPSHSDMHHSHHILPKFLLRYLGWVGFVEESDKNFKTRLIWFTFYLVMVFMSLDNVALHYLIDISIEIVSTHLNLLTLLYCSLCLYCSSSINSLADKVARYSPEEFVPFLQLDILRRKVKIDALLHDIQNMFSKPSLLLMMANYISCIYCLGLLLIFYDIHIQLLLVCAIHFICIVSVLWSAGTVPVALNKLQEVFQAKTHSRLLSVRTSDELQMILIKKEFIDKTNFALSGWDIVLYKKSTILAFVGTLLTYSLLTTDFMFKTA</sequence>
<feature type="transmembrane region" description="Helical" evidence="1">
    <location>
        <begin position="189"/>
        <end position="214"/>
    </location>
</feature>
<keyword evidence="1" id="KW-1133">Transmembrane helix</keyword>
<feature type="transmembrane region" description="Helical" evidence="1">
    <location>
        <begin position="64"/>
        <end position="87"/>
    </location>
</feature>
<organism evidence="2 3">
    <name type="scientific">Caerostris darwini</name>
    <dbReference type="NCBI Taxonomy" id="1538125"/>
    <lineage>
        <taxon>Eukaryota</taxon>
        <taxon>Metazoa</taxon>
        <taxon>Ecdysozoa</taxon>
        <taxon>Arthropoda</taxon>
        <taxon>Chelicerata</taxon>
        <taxon>Arachnida</taxon>
        <taxon>Araneae</taxon>
        <taxon>Araneomorphae</taxon>
        <taxon>Entelegynae</taxon>
        <taxon>Araneoidea</taxon>
        <taxon>Araneidae</taxon>
        <taxon>Caerostris</taxon>
    </lineage>
</organism>
<gene>
    <name evidence="2" type="primary">AVEN_23060_1</name>
    <name evidence="2" type="ORF">CDAR_292021</name>
</gene>
<keyword evidence="1" id="KW-0812">Transmembrane</keyword>
<keyword evidence="1" id="KW-0472">Membrane</keyword>
<accession>A0AAV4Q2I5</accession>
<evidence type="ECO:0000256" key="1">
    <source>
        <dbReference type="SAM" id="Phobius"/>
    </source>
</evidence>
<comment type="caution">
    <text evidence="2">The sequence shown here is derived from an EMBL/GenBank/DDBJ whole genome shotgun (WGS) entry which is preliminary data.</text>
</comment>
<proteinExistence type="predicted"/>
<dbReference type="Proteomes" id="UP001054837">
    <property type="component" value="Unassembled WGS sequence"/>
</dbReference>
<reference evidence="2 3" key="1">
    <citation type="submission" date="2021-06" db="EMBL/GenBank/DDBJ databases">
        <title>Caerostris darwini draft genome.</title>
        <authorList>
            <person name="Kono N."/>
            <person name="Arakawa K."/>
        </authorList>
    </citation>
    <scope>NUCLEOTIDE SEQUENCE [LARGE SCALE GENOMIC DNA]</scope>
</reference>
<feature type="transmembrane region" description="Helical" evidence="1">
    <location>
        <begin position="162"/>
        <end position="183"/>
    </location>
</feature>
<feature type="transmembrane region" description="Helical" evidence="1">
    <location>
        <begin position="268"/>
        <end position="287"/>
    </location>
</feature>
<name>A0AAV4Q2I5_9ARAC</name>
<dbReference type="EMBL" id="BPLQ01003689">
    <property type="protein sequence ID" value="GIY02592.1"/>
    <property type="molecule type" value="Genomic_DNA"/>
</dbReference>
<evidence type="ECO:0008006" key="4">
    <source>
        <dbReference type="Google" id="ProtNLM"/>
    </source>
</evidence>